<dbReference type="EMBL" id="HE575323">
    <property type="protein sequence ID" value="CCC93487.1"/>
    <property type="molecule type" value="Genomic_DNA"/>
</dbReference>
<feature type="repeat" description="WD" evidence="5">
    <location>
        <begin position="227"/>
        <end position="275"/>
    </location>
</feature>
<accession>G0UVS1</accession>
<feature type="repeat" description="WD" evidence="5">
    <location>
        <begin position="360"/>
        <end position="391"/>
    </location>
</feature>
<proteinExistence type="predicted"/>
<keyword evidence="3" id="KW-0689">Ribosomal protein</keyword>
<evidence type="ECO:0000256" key="1">
    <source>
        <dbReference type="ARBA" id="ARBA00022574"/>
    </source>
</evidence>
<dbReference type="Gene3D" id="2.130.10.10">
    <property type="entry name" value="YVTN repeat-like/Quinoprotein amine dehydrogenase"/>
    <property type="match status" value="3"/>
</dbReference>
<keyword evidence="6" id="KW-0175">Coiled coil</keyword>
<dbReference type="PROSITE" id="PS50082">
    <property type="entry name" value="WD_REPEATS_2"/>
    <property type="match status" value="6"/>
</dbReference>
<dbReference type="PRINTS" id="PR00320">
    <property type="entry name" value="GPROTEINBRPT"/>
</dbReference>
<evidence type="ECO:0000256" key="6">
    <source>
        <dbReference type="SAM" id="Coils"/>
    </source>
</evidence>
<evidence type="ECO:0000256" key="2">
    <source>
        <dbReference type="ARBA" id="ARBA00022737"/>
    </source>
</evidence>
<feature type="repeat" description="WD" evidence="5">
    <location>
        <begin position="109"/>
        <end position="140"/>
    </location>
</feature>
<dbReference type="InterPro" id="IPR020472">
    <property type="entry name" value="WD40_PAC1"/>
</dbReference>
<evidence type="ECO:0000256" key="3">
    <source>
        <dbReference type="ARBA" id="ARBA00022980"/>
    </source>
</evidence>
<dbReference type="InterPro" id="IPR019775">
    <property type="entry name" value="WD40_repeat_CS"/>
</dbReference>
<gene>
    <name evidence="8" type="ORF">TCIL3000_10_2470</name>
</gene>
<evidence type="ECO:0000256" key="4">
    <source>
        <dbReference type="ARBA" id="ARBA00023274"/>
    </source>
</evidence>
<protein>
    <submittedName>
        <fullName evidence="8">Uncharacterized protein</fullName>
    </submittedName>
</protein>
<dbReference type="PANTHER" id="PTHR44019">
    <property type="entry name" value="WD REPEAT-CONTAINING PROTEIN 55"/>
    <property type="match status" value="1"/>
</dbReference>
<reference evidence="8" key="1">
    <citation type="journal article" date="2012" name="Proc. Natl. Acad. Sci. U.S.A.">
        <title>Antigenic diversity is generated by distinct evolutionary mechanisms in African trypanosome species.</title>
        <authorList>
            <person name="Jackson A.P."/>
            <person name="Berry A."/>
            <person name="Aslett M."/>
            <person name="Allison H.C."/>
            <person name="Burton P."/>
            <person name="Vavrova-Anderson J."/>
            <person name="Brown R."/>
            <person name="Browne H."/>
            <person name="Corton N."/>
            <person name="Hauser H."/>
            <person name="Gamble J."/>
            <person name="Gilderthorp R."/>
            <person name="Marcello L."/>
            <person name="McQuillan J."/>
            <person name="Otto T.D."/>
            <person name="Quail M.A."/>
            <person name="Sanders M.J."/>
            <person name="van Tonder A."/>
            <person name="Ginger M.L."/>
            <person name="Field M.C."/>
            <person name="Barry J.D."/>
            <person name="Hertz-Fowler C."/>
            <person name="Berriman M."/>
        </authorList>
    </citation>
    <scope>NUCLEOTIDE SEQUENCE</scope>
    <source>
        <strain evidence="8">IL3000</strain>
    </source>
</reference>
<dbReference type="PROSITE" id="PS00678">
    <property type="entry name" value="WD_REPEATS_1"/>
    <property type="match status" value="1"/>
</dbReference>
<dbReference type="Pfam" id="PF00400">
    <property type="entry name" value="WD40"/>
    <property type="match status" value="6"/>
</dbReference>
<dbReference type="VEuPathDB" id="TriTrypDB:TcIL3000_10_2470"/>
<evidence type="ECO:0000313" key="8">
    <source>
        <dbReference type="EMBL" id="CCC93487.1"/>
    </source>
</evidence>
<feature type="repeat" description="WD" evidence="5">
    <location>
        <begin position="276"/>
        <end position="317"/>
    </location>
</feature>
<keyword evidence="2" id="KW-0677">Repeat</keyword>
<dbReference type="InterPro" id="IPR050505">
    <property type="entry name" value="WDR55/POC1"/>
</dbReference>
<dbReference type="InterPro" id="IPR001680">
    <property type="entry name" value="WD40_rpt"/>
</dbReference>
<dbReference type="AlphaFoldDB" id="G0UVS1"/>
<name>G0UVS1_TRYCI</name>
<dbReference type="CDD" id="cd00200">
    <property type="entry name" value="WD40"/>
    <property type="match status" value="1"/>
</dbReference>
<feature type="repeat" description="WD" evidence="5">
    <location>
        <begin position="171"/>
        <end position="205"/>
    </location>
</feature>
<evidence type="ECO:0000256" key="5">
    <source>
        <dbReference type="PROSITE-ProRule" id="PRU00221"/>
    </source>
</evidence>
<dbReference type="InterPro" id="IPR015943">
    <property type="entry name" value="WD40/YVTN_repeat-like_dom_sf"/>
</dbReference>
<dbReference type="PANTHER" id="PTHR44019:SF8">
    <property type="entry name" value="POC1 CENTRIOLAR PROTEIN HOMOLOG"/>
    <property type="match status" value="1"/>
</dbReference>
<keyword evidence="4" id="KW-0687">Ribonucleoprotein</keyword>
<dbReference type="GO" id="GO:0005840">
    <property type="term" value="C:ribosome"/>
    <property type="evidence" value="ECO:0007669"/>
    <property type="project" value="UniProtKB-KW"/>
</dbReference>
<organism evidence="8">
    <name type="scientific">Trypanosoma congolense (strain IL3000)</name>
    <dbReference type="NCBI Taxonomy" id="1068625"/>
    <lineage>
        <taxon>Eukaryota</taxon>
        <taxon>Discoba</taxon>
        <taxon>Euglenozoa</taxon>
        <taxon>Kinetoplastea</taxon>
        <taxon>Metakinetoplastina</taxon>
        <taxon>Trypanosomatida</taxon>
        <taxon>Trypanosomatidae</taxon>
        <taxon>Trypanosoma</taxon>
        <taxon>Nannomonas</taxon>
    </lineage>
</organism>
<dbReference type="PROSITE" id="PS50294">
    <property type="entry name" value="WD_REPEATS_REGION"/>
    <property type="match status" value="5"/>
</dbReference>
<dbReference type="GO" id="GO:1990904">
    <property type="term" value="C:ribonucleoprotein complex"/>
    <property type="evidence" value="ECO:0007669"/>
    <property type="project" value="UniProtKB-KW"/>
</dbReference>
<feature type="region of interest" description="Disordered" evidence="7">
    <location>
        <begin position="459"/>
        <end position="483"/>
    </location>
</feature>
<keyword evidence="1 5" id="KW-0853">WD repeat</keyword>
<sequence>MSSPKDAKQAVSCRHGKDTGSCVSAALVPAGGEREPYLFTPSLELTFRGHRSTVLAASFRPMALSHSQPLRGNRSSSQREANTPCILSGGADGCVFLWSACSDVRASRFVGHRGPVRDCVWSSRAQLIASAGHDGFVRLWLPSLRRSSSVVRSTSFRGASFGSGEDNCYCWRAHAGPVRAVAAAPDDDYLYTAGDDKAVKCWDLNYVPSRVSSTGMSGGHKFVCGFVGGHQNWVRTVAVSSGRGFLPSHVSLVASGGDDRTVQVWDPRSRRPSHSFYEHTDCVRSVDFHPDGCSIATGSSDHTINVYDLRGNRLLQHYSAHDGAVNEVRFAPTGSWLISASADGTAKLWDLKEGCLYCTLSAHKGGVYTSRFSDDGRHLVTGGHDGLVMMWRSGLLQVQPTCSSYTGMEKYPLLGANMQCLQSECSASVGSKPHSADGCRIKGTAVATFVDVNGGPRSSAVGTKATDASPVGSRHGCCTEPSGSGDSRRAVCPKAKVTDPQSEKPIGFFVTSSHNSLVSSQRPPLPRPSPQVISGETMGAGAKVVAGPDDCPHSTYVRDDPGEGVETRVHRAGTAARLERGCTGGKPGFNPRNGGAVSAPMRGENQVEDVDMFLDSCLAQDERRNKVIEQRCRQQQRNQSCPNGTCMSSTAGAGSNVREEVVWLDEDGEEEVSVVEYTDDVPGVEHGNGFSNQASATQCPFGRMEVSNKEDTCTIDGRVARLEKAYAQLVEEVQLSRKQTANVLHKQQESWELHKQQQRTEIEQLRVMMEGLVSQQDALLEALRKVR</sequence>
<dbReference type="InterPro" id="IPR036322">
    <property type="entry name" value="WD40_repeat_dom_sf"/>
</dbReference>
<dbReference type="SUPFAM" id="SSF50978">
    <property type="entry name" value="WD40 repeat-like"/>
    <property type="match status" value="1"/>
</dbReference>
<feature type="repeat" description="WD" evidence="5">
    <location>
        <begin position="318"/>
        <end position="354"/>
    </location>
</feature>
<evidence type="ECO:0000256" key="7">
    <source>
        <dbReference type="SAM" id="MobiDB-lite"/>
    </source>
</evidence>
<feature type="coiled-coil region" evidence="6">
    <location>
        <begin position="719"/>
        <end position="775"/>
    </location>
</feature>
<dbReference type="SMART" id="SM00320">
    <property type="entry name" value="WD40"/>
    <property type="match status" value="7"/>
</dbReference>